<sequence>MPLREPSTGTGRRAKAVAVAAVVTVLAAVGVAGAPLLGGGGTAEEAAGVSPGPRASASASASPSTTPRAGAAERPTVPGWKVVVNPEFGTAFDVPPEWDVKDPAAHYGFRDSAIDPDVPANWGKFIVLASGFASLRDEWCVPDIDTNGRVVGTELAGAGTKGAEGAPDTDRVAVNEAAVWVYGGYTQPDKKSIISDRTARPYTTKSGVKGSIAWARSRNAPRKNRCSTDGKAVAFGFRNSAGGYVAWVLYGAAGVRDELPDSTVMRILGTVRLHGTPKKG</sequence>
<dbReference type="AlphaFoldDB" id="A0A5N5W744"/>
<dbReference type="RefSeq" id="WP_152264103.1">
    <property type="nucleotide sequence ID" value="NZ_VOKX01000032.1"/>
</dbReference>
<feature type="region of interest" description="Disordered" evidence="1">
    <location>
        <begin position="41"/>
        <end position="74"/>
    </location>
</feature>
<dbReference type="EMBL" id="VOKX01000032">
    <property type="protein sequence ID" value="KAB7843729.1"/>
    <property type="molecule type" value="Genomic_DNA"/>
</dbReference>
<dbReference type="OrthoDB" id="3614545at2"/>
<evidence type="ECO:0000256" key="1">
    <source>
        <dbReference type="SAM" id="MobiDB-lite"/>
    </source>
</evidence>
<organism evidence="3 4">
    <name type="scientific">Streptomyces mobaraensis</name>
    <name type="common">Streptoverticillium mobaraense</name>
    <dbReference type="NCBI Taxonomy" id="35621"/>
    <lineage>
        <taxon>Bacteria</taxon>
        <taxon>Bacillati</taxon>
        <taxon>Actinomycetota</taxon>
        <taxon>Actinomycetes</taxon>
        <taxon>Kitasatosporales</taxon>
        <taxon>Streptomycetaceae</taxon>
        <taxon>Streptomyces</taxon>
    </lineage>
</organism>
<evidence type="ECO:0000313" key="4">
    <source>
        <dbReference type="Proteomes" id="UP000327000"/>
    </source>
</evidence>
<evidence type="ECO:0000259" key="2">
    <source>
        <dbReference type="Pfam" id="PF26056"/>
    </source>
</evidence>
<accession>A0A5N5W744</accession>
<name>A0A5N5W744_STRMB</name>
<comment type="caution">
    <text evidence="3">The sequence shown here is derived from an EMBL/GenBank/DDBJ whole genome shotgun (WGS) entry which is preliminary data.</text>
</comment>
<keyword evidence="4" id="KW-1185">Reference proteome</keyword>
<proteinExistence type="predicted"/>
<dbReference type="Pfam" id="PF26056">
    <property type="entry name" value="DUF8017"/>
    <property type="match status" value="1"/>
</dbReference>
<gene>
    <name evidence="3" type="ORF">FRZ00_17400</name>
</gene>
<feature type="compositionally biased region" description="Low complexity" evidence="1">
    <location>
        <begin position="43"/>
        <end position="72"/>
    </location>
</feature>
<reference evidence="3 4" key="1">
    <citation type="journal article" date="2019" name="Microb. Cell Fact.">
        <title>Exploring novel herbicidin analogues by transcriptional regulator overexpression and MS/MS molecular networking.</title>
        <authorList>
            <person name="Shi Y."/>
            <person name="Gu R."/>
            <person name="Li Y."/>
            <person name="Wang X."/>
            <person name="Ren W."/>
            <person name="Li X."/>
            <person name="Wang L."/>
            <person name="Xie Y."/>
            <person name="Hong B."/>
        </authorList>
    </citation>
    <scope>NUCLEOTIDE SEQUENCE [LARGE SCALE GENOMIC DNA]</scope>
    <source>
        <strain evidence="3 4">US-43</strain>
    </source>
</reference>
<dbReference type="InterPro" id="IPR058330">
    <property type="entry name" value="DUF8017"/>
</dbReference>
<dbReference type="Proteomes" id="UP000327000">
    <property type="component" value="Unassembled WGS sequence"/>
</dbReference>
<protein>
    <recommendedName>
        <fullName evidence="2">DUF8017 domain-containing protein</fullName>
    </recommendedName>
</protein>
<evidence type="ECO:0000313" key="3">
    <source>
        <dbReference type="EMBL" id="KAB7843729.1"/>
    </source>
</evidence>
<feature type="domain" description="DUF8017" evidence="2">
    <location>
        <begin position="74"/>
        <end position="275"/>
    </location>
</feature>